<dbReference type="CDD" id="cd02440">
    <property type="entry name" value="AdoMet_MTases"/>
    <property type="match status" value="1"/>
</dbReference>
<dbReference type="OrthoDB" id="264333at2"/>
<proteinExistence type="predicted"/>
<accession>A0A345P722</accession>
<sequence>MHLLPILPPTPPVEVKISTVIVGDHAFTLQSLKDKQQFSDPEGVAERAGISSSTWPLFGSLWPSGVILAELISIHELDGLRILELGCGLGLASLVAHQRGADITASDYHPIAQDFFAINVMLNHLEPMHFALCDWEKLQPELGLFDLIIGSDLLYEPNHPALLSAFIHRHSKPQVEVIIIDPDRRQQREFTRAMEGLNYIYSMAKASIEQTDRLLFKGKIMTYRRG</sequence>
<protein>
    <submittedName>
        <fullName evidence="1">Methyltransferase domain-containing protein</fullName>
    </submittedName>
</protein>
<dbReference type="PANTHER" id="PTHR14614">
    <property type="entry name" value="HEPATOCELLULAR CARCINOMA-ASSOCIATED ANTIGEN"/>
    <property type="match status" value="1"/>
</dbReference>
<dbReference type="EMBL" id="CP031222">
    <property type="protein sequence ID" value="AXI03081.1"/>
    <property type="molecule type" value="Genomic_DNA"/>
</dbReference>
<dbReference type="GO" id="GO:0032259">
    <property type="term" value="P:methylation"/>
    <property type="evidence" value="ECO:0007669"/>
    <property type="project" value="UniProtKB-KW"/>
</dbReference>
<evidence type="ECO:0000313" key="1">
    <source>
        <dbReference type="EMBL" id="AXI03081.1"/>
    </source>
</evidence>
<dbReference type="RefSeq" id="WP_114899191.1">
    <property type="nucleotide sequence ID" value="NZ_CP031222.1"/>
</dbReference>
<gene>
    <name evidence="1" type="ORF">HYN46_09655</name>
</gene>
<dbReference type="Gene3D" id="3.40.50.150">
    <property type="entry name" value="Vaccinia Virus protein VP39"/>
    <property type="match status" value="1"/>
</dbReference>
<keyword evidence="1" id="KW-0489">Methyltransferase</keyword>
<keyword evidence="2" id="KW-1185">Reference proteome</keyword>
<keyword evidence="1" id="KW-0808">Transferase</keyword>
<organism evidence="1 2">
    <name type="scientific">Aquirhabdus parva</name>
    <dbReference type="NCBI Taxonomy" id="2283318"/>
    <lineage>
        <taxon>Bacteria</taxon>
        <taxon>Pseudomonadati</taxon>
        <taxon>Pseudomonadota</taxon>
        <taxon>Gammaproteobacteria</taxon>
        <taxon>Moraxellales</taxon>
        <taxon>Moraxellaceae</taxon>
        <taxon>Aquirhabdus</taxon>
    </lineage>
</organism>
<dbReference type="KEGG" id="mbah:HYN46_09655"/>
<reference evidence="1 2" key="1">
    <citation type="submission" date="2018-07" db="EMBL/GenBank/DDBJ databases">
        <title>Genome sequencing of Moraxellaceae gen. HYN0046.</title>
        <authorList>
            <person name="Kim M."/>
            <person name="Yi H."/>
        </authorList>
    </citation>
    <scope>NUCLEOTIDE SEQUENCE [LARGE SCALE GENOMIC DNA]</scope>
    <source>
        <strain evidence="1 2">HYN0046</strain>
    </source>
</reference>
<evidence type="ECO:0000313" key="2">
    <source>
        <dbReference type="Proteomes" id="UP000253940"/>
    </source>
</evidence>
<dbReference type="Pfam" id="PF10294">
    <property type="entry name" value="Methyltransf_16"/>
    <property type="match status" value="1"/>
</dbReference>
<dbReference type="InterPro" id="IPR019410">
    <property type="entry name" value="Methyltransf_16"/>
</dbReference>
<dbReference type="GO" id="GO:0008168">
    <property type="term" value="F:methyltransferase activity"/>
    <property type="evidence" value="ECO:0007669"/>
    <property type="project" value="UniProtKB-KW"/>
</dbReference>
<dbReference type="SUPFAM" id="SSF53335">
    <property type="entry name" value="S-adenosyl-L-methionine-dependent methyltransferases"/>
    <property type="match status" value="1"/>
</dbReference>
<name>A0A345P722_9GAMM</name>
<dbReference type="AlphaFoldDB" id="A0A345P722"/>
<dbReference type="Proteomes" id="UP000253940">
    <property type="component" value="Chromosome"/>
</dbReference>
<dbReference type="InterPro" id="IPR029063">
    <property type="entry name" value="SAM-dependent_MTases_sf"/>
</dbReference>